<organism evidence="1 2">
    <name type="scientific">Natronoglycomyces albus</name>
    <dbReference type="NCBI Taxonomy" id="2811108"/>
    <lineage>
        <taxon>Bacteria</taxon>
        <taxon>Bacillati</taxon>
        <taxon>Actinomycetota</taxon>
        <taxon>Actinomycetes</taxon>
        <taxon>Glycomycetales</taxon>
        <taxon>Glycomycetaceae</taxon>
        <taxon>Natronoglycomyces</taxon>
    </lineage>
</organism>
<proteinExistence type="predicted"/>
<keyword evidence="2" id="KW-1185">Reference proteome</keyword>
<evidence type="ECO:0000313" key="2">
    <source>
        <dbReference type="Proteomes" id="UP000662939"/>
    </source>
</evidence>
<reference evidence="1" key="1">
    <citation type="submission" date="2021-02" db="EMBL/GenBank/DDBJ databases">
        <title>Natronoglycomyces albus gen. nov., sp. nov, a haloalkaliphilic actinobacterium from a soda solonchak soil.</title>
        <authorList>
            <person name="Sorokin D.Y."/>
            <person name="Khijniak T.V."/>
            <person name="Zakharycheva A.P."/>
            <person name="Boueva O.V."/>
            <person name="Ariskina E.V."/>
            <person name="Hahnke R.L."/>
            <person name="Bunk B."/>
            <person name="Sproer C."/>
            <person name="Schumann P."/>
            <person name="Evtushenko L.I."/>
            <person name="Kublanov I.V."/>
        </authorList>
    </citation>
    <scope>NUCLEOTIDE SEQUENCE</scope>
    <source>
        <strain evidence="1">DSM 106290</strain>
        <plasmid evidence="1">p2</plasmid>
    </source>
</reference>
<dbReference type="Proteomes" id="UP000662939">
    <property type="component" value="Plasmid p2"/>
</dbReference>
<dbReference type="EMBL" id="CP070497">
    <property type="protein sequence ID" value="QSB07136.1"/>
    <property type="molecule type" value="Genomic_DNA"/>
</dbReference>
<geneLocation type="plasmid" evidence="1 2">
    <name>p2</name>
</geneLocation>
<accession>A0A895XX92</accession>
<gene>
    <name evidence="1" type="ORF">JQS30_16795</name>
</gene>
<dbReference type="AlphaFoldDB" id="A0A895XX92"/>
<evidence type="ECO:0000313" key="1">
    <source>
        <dbReference type="EMBL" id="QSB07136.1"/>
    </source>
</evidence>
<dbReference type="RefSeq" id="WP_213173131.1">
    <property type="nucleotide sequence ID" value="NZ_CP070497.1"/>
</dbReference>
<dbReference type="KEGG" id="nav:JQS30_16795"/>
<keyword evidence="1" id="KW-0614">Plasmid</keyword>
<protein>
    <submittedName>
        <fullName evidence="1">Uncharacterized protein</fullName>
    </submittedName>
</protein>
<sequence length="67" mass="7582">MTVNMPPVDHRKLKLWSAQAAADLDLPEVAAAEVLRTLWEIAVDDDDLQDRIRQRLLTSGGSLRSRR</sequence>
<name>A0A895XX92_9ACTN</name>